<reference evidence="6 7" key="1">
    <citation type="journal article" date="2017" name="Mycologia">
        <title>Bifiguratus adelaidae, gen. et sp. nov., a new member of Mucoromycotina in endophytic and soil-dwelling habitats.</title>
        <authorList>
            <person name="Torres-Cruz T.J."/>
            <person name="Billingsley Tobias T.L."/>
            <person name="Almatruk M."/>
            <person name="Hesse C."/>
            <person name="Kuske C.R."/>
            <person name="Desiro A."/>
            <person name="Benucci G.M."/>
            <person name="Bonito G."/>
            <person name="Stajich J.E."/>
            <person name="Dunlap C."/>
            <person name="Arnold A.E."/>
            <person name="Porras-Alfaro A."/>
        </authorList>
    </citation>
    <scope>NUCLEOTIDE SEQUENCE [LARGE SCALE GENOMIC DNA]</scope>
    <source>
        <strain evidence="6 7">AZ0501</strain>
    </source>
</reference>
<dbReference type="AlphaFoldDB" id="A0A261XU86"/>
<dbReference type="OrthoDB" id="444265at2759"/>
<evidence type="ECO:0000256" key="1">
    <source>
        <dbReference type="PROSITE-ProRule" id="PRU00266"/>
    </source>
</evidence>
<dbReference type="CDD" id="cd22677">
    <property type="entry name" value="FHA_Kanadaptin"/>
    <property type="match status" value="1"/>
</dbReference>
<feature type="region of interest" description="Disordered" evidence="3">
    <location>
        <begin position="507"/>
        <end position="589"/>
    </location>
</feature>
<evidence type="ECO:0000313" key="7">
    <source>
        <dbReference type="Proteomes" id="UP000242875"/>
    </source>
</evidence>
<feature type="region of interest" description="Disordered" evidence="3">
    <location>
        <begin position="454"/>
        <end position="492"/>
    </location>
</feature>
<evidence type="ECO:0000313" key="6">
    <source>
        <dbReference type="EMBL" id="OZJ01937.1"/>
    </source>
</evidence>
<dbReference type="Proteomes" id="UP000242875">
    <property type="component" value="Unassembled WGS sequence"/>
</dbReference>
<comment type="caution">
    <text evidence="6">The sequence shown here is derived from an EMBL/GenBank/DDBJ whole genome shotgun (WGS) entry which is preliminary data.</text>
</comment>
<feature type="domain" description="DRBM" evidence="5">
    <location>
        <begin position="220"/>
        <end position="293"/>
    </location>
</feature>
<evidence type="ECO:0000256" key="2">
    <source>
        <dbReference type="SAM" id="Coils"/>
    </source>
</evidence>
<name>A0A261XU86_9FUNG</name>
<dbReference type="InterPro" id="IPR000253">
    <property type="entry name" value="FHA_dom"/>
</dbReference>
<dbReference type="EMBL" id="MVBO01000215">
    <property type="protein sequence ID" value="OZJ01937.1"/>
    <property type="molecule type" value="Genomic_DNA"/>
</dbReference>
<gene>
    <name evidence="6" type="ORF">BZG36_04834</name>
</gene>
<feature type="region of interest" description="Disordered" evidence="3">
    <location>
        <begin position="323"/>
        <end position="346"/>
    </location>
</feature>
<dbReference type="InterPro" id="IPR050923">
    <property type="entry name" value="Cell_Proc_Reg/RNA_Proc"/>
</dbReference>
<feature type="compositionally biased region" description="Polar residues" evidence="3">
    <location>
        <begin position="454"/>
        <end position="477"/>
    </location>
</feature>
<dbReference type="PANTHER" id="PTHR23308">
    <property type="entry name" value="NUCLEAR INHIBITOR OF PROTEIN PHOSPHATASE-1"/>
    <property type="match status" value="1"/>
</dbReference>
<dbReference type="SUPFAM" id="SSF54768">
    <property type="entry name" value="dsRNA-binding domain-like"/>
    <property type="match status" value="1"/>
</dbReference>
<dbReference type="Pfam" id="PF00498">
    <property type="entry name" value="FHA"/>
    <property type="match status" value="1"/>
</dbReference>
<feature type="region of interest" description="Disordered" evidence="3">
    <location>
        <begin position="1"/>
        <end position="40"/>
    </location>
</feature>
<dbReference type="SMART" id="SM00358">
    <property type="entry name" value="DSRM"/>
    <property type="match status" value="1"/>
</dbReference>
<dbReference type="Pfam" id="PF00035">
    <property type="entry name" value="dsrm"/>
    <property type="match status" value="1"/>
</dbReference>
<evidence type="ECO:0000256" key="3">
    <source>
        <dbReference type="SAM" id="MobiDB-lite"/>
    </source>
</evidence>
<keyword evidence="1" id="KW-0694">RNA-binding</keyword>
<dbReference type="Gene3D" id="2.60.200.20">
    <property type="match status" value="1"/>
</dbReference>
<dbReference type="InterPro" id="IPR014720">
    <property type="entry name" value="dsRBD_dom"/>
</dbReference>
<keyword evidence="7" id="KW-1185">Reference proteome</keyword>
<organism evidence="6 7">
    <name type="scientific">Bifiguratus adelaidae</name>
    <dbReference type="NCBI Taxonomy" id="1938954"/>
    <lineage>
        <taxon>Eukaryota</taxon>
        <taxon>Fungi</taxon>
        <taxon>Fungi incertae sedis</taxon>
        <taxon>Mucoromycota</taxon>
        <taxon>Mucoromycotina</taxon>
        <taxon>Endogonomycetes</taxon>
        <taxon>Endogonales</taxon>
        <taxon>Endogonales incertae sedis</taxon>
        <taxon>Bifiguratus</taxon>
    </lineage>
</organism>
<dbReference type="SMART" id="SM00240">
    <property type="entry name" value="FHA"/>
    <property type="match status" value="1"/>
</dbReference>
<dbReference type="SUPFAM" id="SSF49879">
    <property type="entry name" value="SMAD/FHA domain"/>
    <property type="match status" value="1"/>
</dbReference>
<sequence>MEFAAPLPKSKAAGESSLSTSGADDTQHNRQPAKPVEEIVGKAPQAPPLFYQKPDWSSVPHSDFGFEVLKSGIVVENIEFPKKDFLTIGRLPLCDIQMEHGSISRYHAVLQFKEDDTVQLYDLGSAHGTRLNKMPIKAKTYAPLRVGDQIRFGESSRICILLGPTPEDENERAEMSITEYKAQLQKKREERECEEDNEDAVEEEEVSTVKADGDAYYRDDPKKALRNWFERYGTPMQFETEEDGPGHARIYTAKIKLPIADEEQGFLYATATGSRRREAERAAALDACEKLDARNLLREEEGVDYAAQRASLKELYGDDDSDDDTFYDRTAKSKNKTKKSGEAAKAETHETLIAKRQDLEIKLEELRKALTEAELQKRNANDNNGDDLDAYMENISSQSQGKSLLQLQMDLKVMEKEAKRLDRMIGLTRPAAFFGLTSKVADAKATITNATNGSLRATQADSSNEPKTTADTATTGVPPSKAEPMPPNELPHEPAEIKIHRDVADDQLSQIGVPKSTGSPHERDGAEEPQSDPPTKRRRRMMVPMTKEQHEAAQAPQNVVEEASAIDTWVPPTEQSGDGRTALNDRYGY</sequence>
<dbReference type="PROSITE" id="PS50006">
    <property type="entry name" value="FHA_DOMAIN"/>
    <property type="match status" value="1"/>
</dbReference>
<evidence type="ECO:0008006" key="8">
    <source>
        <dbReference type="Google" id="ProtNLM"/>
    </source>
</evidence>
<dbReference type="Gene3D" id="3.30.160.20">
    <property type="match status" value="1"/>
</dbReference>
<keyword evidence="2" id="KW-0175">Coiled coil</keyword>
<dbReference type="InterPro" id="IPR008984">
    <property type="entry name" value="SMAD_FHA_dom_sf"/>
</dbReference>
<evidence type="ECO:0000259" key="4">
    <source>
        <dbReference type="PROSITE" id="PS50006"/>
    </source>
</evidence>
<protein>
    <recommendedName>
        <fullName evidence="8">FHA domain-containing protein</fullName>
    </recommendedName>
</protein>
<feature type="domain" description="FHA" evidence="4">
    <location>
        <begin position="86"/>
        <end position="136"/>
    </location>
</feature>
<dbReference type="GO" id="GO:0003723">
    <property type="term" value="F:RNA binding"/>
    <property type="evidence" value="ECO:0007669"/>
    <property type="project" value="UniProtKB-UniRule"/>
</dbReference>
<dbReference type="PROSITE" id="PS50137">
    <property type="entry name" value="DS_RBD"/>
    <property type="match status" value="1"/>
</dbReference>
<accession>A0A261XU86</accession>
<proteinExistence type="predicted"/>
<feature type="coiled-coil region" evidence="2">
    <location>
        <begin position="349"/>
        <end position="424"/>
    </location>
</feature>
<evidence type="ECO:0000259" key="5">
    <source>
        <dbReference type="PROSITE" id="PS50137"/>
    </source>
</evidence>
<feature type="coiled-coil region" evidence="2">
    <location>
        <begin position="170"/>
        <end position="206"/>
    </location>
</feature>